<proteinExistence type="predicted"/>
<protein>
    <submittedName>
        <fullName evidence="1">Uncharacterized protein</fullName>
    </submittedName>
</protein>
<comment type="caution">
    <text evidence="1">The sequence shown here is derived from an EMBL/GenBank/DDBJ whole genome shotgun (WGS) entry which is preliminary data.</text>
</comment>
<dbReference type="Proteomes" id="UP000585474">
    <property type="component" value="Unassembled WGS sequence"/>
</dbReference>
<dbReference type="AlphaFoldDB" id="A0A7J0FPD8"/>
<sequence>MVLEFCPSRPSSAENFCPQRLCNMKLKPDWVHGNRLSGSWWGVCCGLHPTHPTGLTGSHLSDICLMTIVYTVSRQLSARAELVGLEFKATNFLVVGKQSAAASPMPDVADFSLVGKHCYEA</sequence>
<accession>A0A7J0FPD8</accession>
<evidence type="ECO:0000313" key="2">
    <source>
        <dbReference type="Proteomes" id="UP000585474"/>
    </source>
</evidence>
<name>A0A7J0FPD8_9ERIC</name>
<keyword evidence="2" id="KW-1185">Reference proteome</keyword>
<reference evidence="1 2" key="1">
    <citation type="submission" date="2019-07" db="EMBL/GenBank/DDBJ databases">
        <title>De Novo Assembly of kiwifruit Actinidia rufa.</title>
        <authorList>
            <person name="Sugita-Konishi S."/>
            <person name="Sato K."/>
            <person name="Mori E."/>
            <person name="Abe Y."/>
            <person name="Kisaki G."/>
            <person name="Hamano K."/>
            <person name="Suezawa K."/>
            <person name="Otani M."/>
            <person name="Fukuda T."/>
            <person name="Manabe T."/>
            <person name="Gomi K."/>
            <person name="Tabuchi M."/>
            <person name="Akimitsu K."/>
            <person name="Kataoka I."/>
        </authorList>
    </citation>
    <scope>NUCLEOTIDE SEQUENCE [LARGE SCALE GENOMIC DNA]</scope>
    <source>
        <strain evidence="2">cv. Fuchu</strain>
    </source>
</reference>
<gene>
    <name evidence="1" type="ORF">Acr_14g0002140</name>
</gene>
<dbReference type="EMBL" id="BJWL01000014">
    <property type="protein sequence ID" value="GFZ00579.1"/>
    <property type="molecule type" value="Genomic_DNA"/>
</dbReference>
<evidence type="ECO:0000313" key="1">
    <source>
        <dbReference type="EMBL" id="GFZ00579.1"/>
    </source>
</evidence>
<organism evidence="1 2">
    <name type="scientific">Actinidia rufa</name>
    <dbReference type="NCBI Taxonomy" id="165716"/>
    <lineage>
        <taxon>Eukaryota</taxon>
        <taxon>Viridiplantae</taxon>
        <taxon>Streptophyta</taxon>
        <taxon>Embryophyta</taxon>
        <taxon>Tracheophyta</taxon>
        <taxon>Spermatophyta</taxon>
        <taxon>Magnoliopsida</taxon>
        <taxon>eudicotyledons</taxon>
        <taxon>Gunneridae</taxon>
        <taxon>Pentapetalae</taxon>
        <taxon>asterids</taxon>
        <taxon>Ericales</taxon>
        <taxon>Actinidiaceae</taxon>
        <taxon>Actinidia</taxon>
    </lineage>
</organism>